<organism evidence="4 5">
    <name type="scientific">Moraxella nonliquefaciens</name>
    <dbReference type="NCBI Taxonomy" id="478"/>
    <lineage>
        <taxon>Bacteria</taxon>
        <taxon>Pseudomonadati</taxon>
        <taxon>Pseudomonadota</taxon>
        <taxon>Gammaproteobacteria</taxon>
        <taxon>Moraxellales</taxon>
        <taxon>Moraxellaceae</taxon>
        <taxon>Moraxella</taxon>
    </lineage>
</organism>
<evidence type="ECO:0000256" key="2">
    <source>
        <dbReference type="ARBA" id="ARBA00022729"/>
    </source>
</evidence>
<dbReference type="InterPro" id="IPR018635">
    <property type="entry name" value="UPF0319"/>
</dbReference>
<gene>
    <name evidence="4" type="ORF">A9Z60_00940</name>
</gene>
<feature type="signal peptide" evidence="3">
    <location>
        <begin position="1"/>
        <end position="18"/>
    </location>
</feature>
<evidence type="ECO:0000313" key="4">
    <source>
        <dbReference type="EMBL" id="OBX52278.1"/>
    </source>
</evidence>
<dbReference type="PANTHER" id="PTHR38108">
    <property type="entry name" value="UPF0319 PROTEIN YCCT"/>
    <property type="match status" value="1"/>
</dbReference>
<comment type="caution">
    <text evidence="4">The sequence shown here is derived from an EMBL/GenBank/DDBJ whole genome shotgun (WGS) entry which is preliminary data.</text>
</comment>
<reference evidence="4 5" key="1">
    <citation type="submission" date="2016-06" db="EMBL/GenBank/DDBJ databases">
        <title>Draft genome of Moraxella nonliquefaciens CCUG 60284.</title>
        <authorList>
            <person name="Salva-Serra F."/>
            <person name="Engstrom-Jakobsson H."/>
            <person name="Thorell K."/>
            <person name="Gonzales-Siles L."/>
            <person name="Karlsson R."/>
            <person name="Boulund F."/>
            <person name="Engstrand L."/>
            <person name="Kristiansson E."/>
            <person name="Moore E."/>
        </authorList>
    </citation>
    <scope>NUCLEOTIDE SEQUENCE [LARGE SCALE GENOMIC DNA]</scope>
    <source>
        <strain evidence="4 5">CCUG 60284</strain>
    </source>
</reference>
<dbReference type="Proteomes" id="UP000092671">
    <property type="component" value="Unassembled WGS sequence"/>
</dbReference>
<dbReference type="PANTHER" id="PTHR38108:SF1">
    <property type="entry name" value="UPF0319 PROTEIN YCCT"/>
    <property type="match status" value="1"/>
</dbReference>
<sequence>MKKLSLMLIIALFTPAFANIHLTVDEHIKVTAINGQEVKHGALQPLKREFILDAGRHVITAHYDRLFDLTRGEHDYLKSANLTITADLEDNQTYQLVMPNQPNNYRAAKEYAKNPTLAISQNGKLLAFEQTSEGHSGVLSALGGSIGRLFGRHDGIAANQRVIISQNPSPSQPATKTMVTPKDNLDGFMQLWLDASPEEREKIRQWIER</sequence>
<dbReference type="AlphaFoldDB" id="A0A1B8PMJ7"/>
<dbReference type="OrthoDB" id="6656812at2"/>
<dbReference type="Pfam" id="PF09829">
    <property type="entry name" value="DUF2057"/>
    <property type="match status" value="1"/>
</dbReference>
<evidence type="ECO:0000313" key="5">
    <source>
        <dbReference type="Proteomes" id="UP000092671"/>
    </source>
</evidence>
<keyword evidence="2 3" id="KW-0732">Signal</keyword>
<dbReference type="RefSeq" id="WP_066890847.1">
    <property type="nucleotide sequence ID" value="NZ_LZDN01000001.1"/>
</dbReference>
<evidence type="ECO:0008006" key="6">
    <source>
        <dbReference type="Google" id="ProtNLM"/>
    </source>
</evidence>
<evidence type="ECO:0000256" key="1">
    <source>
        <dbReference type="ARBA" id="ARBA00008490"/>
    </source>
</evidence>
<protein>
    <recommendedName>
        <fullName evidence="6">DUF2057 domain-containing protein</fullName>
    </recommendedName>
</protein>
<proteinExistence type="inferred from homology"/>
<dbReference type="EMBL" id="LZDN01000001">
    <property type="protein sequence ID" value="OBX52278.1"/>
    <property type="molecule type" value="Genomic_DNA"/>
</dbReference>
<comment type="similarity">
    <text evidence="1">Belongs to the UPF0319 family.</text>
</comment>
<accession>A0A1B8PMJ7</accession>
<feature type="chain" id="PRO_5008611722" description="DUF2057 domain-containing protein" evidence="3">
    <location>
        <begin position="19"/>
        <end position="209"/>
    </location>
</feature>
<evidence type="ECO:0000256" key="3">
    <source>
        <dbReference type="SAM" id="SignalP"/>
    </source>
</evidence>
<name>A0A1B8PMJ7_MORNO</name>